<sequence>MKTAGKGSENEAKENSIPKSPTAGNSLNVDTSVKVSALDGDAVSTSAFAPTQTNVPPVLSPGPVVGPSGMMHFLNGAAMWTRPPQLLQVLAGAFTQQQRCAFAAQLHAFCLIQQGVPVGTDTLKATSGTAATAPLPTSHPTNTTAQSSHHTFGTTTMASSLAARYTPTVIHACLFPTLDHA</sequence>
<feature type="compositionally biased region" description="Polar residues" evidence="1">
    <location>
        <begin position="138"/>
        <end position="150"/>
    </location>
</feature>
<comment type="caution">
    <text evidence="2">The sequence shown here is derived from an EMBL/GenBank/DDBJ whole genome shotgun (WGS) entry which is preliminary data.</text>
</comment>
<organism evidence="2 3">
    <name type="scientific">Cymbomonas tetramitiformis</name>
    <dbReference type="NCBI Taxonomy" id="36881"/>
    <lineage>
        <taxon>Eukaryota</taxon>
        <taxon>Viridiplantae</taxon>
        <taxon>Chlorophyta</taxon>
        <taxon>Pyramimonadophyceae</taxon>
        <taxon>Pyramimonadales</taxon>
        <taxon>Pyramimonadaceae</taxon>
        <taxon>Cymbomonas</taxon>
    </lineage>
</organism>
<evidence type="ECO:0000256" key="1">
    <source>
        <dbReference type="SAM" id="MobiDB-lite"/>
    </source>
</evidence>
<dbReference type="Proteomes" id="UP001190700">
    <property type="component" value="Unassembled WGS sequence"/>
</dbReference>
<feature type="region of interest" description="Disordered" evidence="1">
    <location>
        <begin position="1"/>
        <end position="28"/>
    </location>
</feature>
<gene>
    <name evidence="2" type="ORF">CYMTET_24904</name>
</gene>
<name>A0AAE0FVN7_9CHLO</name>
<feature type="compositionally biased region" description="Polar residues" evidence="1">
    <location>
        <begin position="17"/>
        <end position="28"/>
    </location>
</feature>
<protein>
    <submittedName>
        <fullName evidence="2">Uncharacterized protein</fullName>
    </submittedName>
</protein>
<reference evidence="2 3" key="1">
    <citation type="journal article" date="2015" name="Genome Biol. Evol.">
        <title>Comparative Genomics of a Bacterivorous Green Alga Reveals Evolutionary Causalities and Consequences of Phago-Mixotrophic Mode of Nutrition.</title>
        <authorList>
            <person name="Burns J.A."/>
            <person name="Paasch A."/>
            <person name="Narechania A."/>
            <person name="Kim E."/>
        </authorList>
    </citation>
    <scope>NUCLEOTIDE SEQUENCE [LARGE SCALE GENOMIC DNA]</scope>
    <source>
        <strain evidence="2 3">PLY_AMNH</strain>
    </source>
</reference>
<evidence type="ECO:0000313" key="2">
    <source>
        <dbReference type="EMBL" id="KAK3266475.1"/>
    </source>
</evidence>
<feature type="region of interest" description="Disordered" evidence="1">
    <location>
        <begin position="129"/>
        <end position="150"/>
    </location>
</feature>
<accession>A0AAE0FVN7</accession>
<keyword evidence="3" id="KW-1185">Reference proteome</keyword>
<dbReference type="EMBL" id="LGRX02013038">
    <property type="protein sequence ID" value="KAK3266475.1"/>
    <property type="molecule type" value="Genomic_DNA"/>
</dbReference>
<evidence type="ECO:0000313" key="3">
    <source>
        <dbReference type="Proteomes" id="UP001190700"/>
    </source>
</evidence>
<proteinExistence type="predicted"/>
<dbReference type="AlphaFoldDB" id="A0AAE0FVN7"/>